<keyword evidence="4" id="KW-1185">Reference proteome</keyword>
<dbReference type="Gene3D" id="3.30.300.30">
    <property type="match status" value="1"/>
</dbReference>
<dbReference type="Proteomes" id="UP000193083">
    <property type="component" value="Unassembled WGS sequence"/>
</dbReference>
<name>A0A1X7PSW6_9HYPH</name>
<keyword evidence="3" id="KW-0436">Ligase</keyword>
<feature type="domain" description="AMP-dependent synthetase/ligase" evidence="1">
    <location>
        <begin position="5"/>
        <end position="359"/>
    </location>
</feature>
<dbReference type="InterPro" id="IPR000873">
    <property type="entry name" value="AMP-dep_synth/lig_dom"/>
</dbReference>
<gene>
    <name evidence="3" type="ORF">SAMN02982922_5131</name>
</gene>
<reference evidence="3 4" key="1">
    <citation type="submission" date="2017-04" db="EMBL/GenBank/DDBJ databases">
        <authorList>
            <person name="Afonso C.L."/>
            <person name="Miller P.J."/>
            <person name="Scott M.A."/>
            <person name="Spackman E."/>
            <person name="Goraichik I."/>
            <person name="Dimitrov K.M."/>
            <person name="Suarez D.L."/>
            <person name="Swayne D.E."/>
        </authorList>
    </citation>
    <scope>NUCLEOTIDE SEQUENCE [LARGE SCALE GENOMIC DNA]</scope>
    <source>
        <strain evidence="3 4">B5P</strain>
    </source>
</reference>
<dbReference type="Pfam" id="PF13193">
    <property type="entry name" value="AMP-binding_C"/>
    <property type="match status" value="1"/>
</dbReference>
<evidence type="ECO:0000313" key="4">
    <source>
        <dbReference type="Proteomes" id="UP000193083"/>
    </source>
</evidence>
<dbReference type="GO" id="GO:0016405">
    <property type="term" value="F:CoA-ligase activity"/>
    <property type="evidence" value="ECO:0007669"/>
    <property type="project" value="TreeGrafter"/>
</dbReference>
<evidence type="ECO:0000259" key="2">
    <source>
        <dbReference type="Pfam" id="PF13193"/>
    </source>
</evidence>
<feature type="domain" description="AMP-binding enzyme C-terminal" evidence="2">
    <location>
        <begin position="417"/>
        <end position="492"/>
    </location>
</feature>
<dbReference type="Gene3D" id="3.40.50.12780">
    <property type="entry name" value="N-terminal domain of ligase-like"/>
    <property type="match status" value="1"/>
</dbReference>
<evidence type="ECO:0000259" key="1">
    <source>
        <dbReference type="Pfam" id="PF00501"/>
    </source>
</evidence>
<protein>
    <submittedName>
        <fullName evidence="3">Acyl-CoA synthetase (AMP-forming)/AMP-acid ligase II</fullName>
    </submittedName>
</protein>
<sequence>MHPGLREWALREPERPALLIDGSDRQTFSQIEARANRFAHALRAEGLVRGDHMAVLVGNSPDIVALCWGAYRSGVYLTPLPTTLTAAEIQYLVDNCEARLVIVHGDYAETAPELVRRFPHIAFRSIGLPVQGIEDWEPLLSGQPATPRPDESPGSLMMYSSGTTGAPKGIVRPLPGDDQARLLPPFARDLVEIFALDAGTRYLSTAPLYHAAALRFVLAVIAAGGLAVVMRKFDATRALALIDDHGLTLSQWVPTMFRRLLELPNAARTAFGGKTHRRAVHGAAPCSVALKRAMIDWWGPILQEYYSGSEGVGLTLIDSAEWMQRPGSVGRASKGELHILGEDDQELGAEETGRVFFSGLPQFQYHGEPEKTATRTSRQGWQSFGDIGHVDEEGFLYLSDRLDDMIISGGVNVYPQEIEAAIEAADFVAECGVVGVPDPHFEERPVAFVVPRAGEGDVLPRLQEHIERTLGRIKRPREIHLVDALPVSPTGKLLRRRLRDLLPRGAGYSEP</sequence>
<dbReference type="RefSeq" id="WP_085466760.1">
    <property type="nucleotide sequence ID" value="NZ_FXBL01000004.1"/>
</dbReference>
<dbReference type="Pfam" id="PF00501">
    <property type="entry name" value="AMP-binding"/>
    <property type="match status" value="1"/>
</dbReference>
<accession>A0A1X7PSW6</accession>
<dbReference type="InterPro" id="IPR042099">
    <property type="entry name" value="ANL_N_sf"/>
</dbReference>
<dbReference type="OrthoDB" id="9803968at2"/>
<dbReference type="PANTHER" id="PTHR24096">
    <property type="entry name" value="LONG-CHAIN-FATTY-ACID--COA LIGASE"/>
    <property type="match status" value="1"/>
</dbReference>
<organism evidence="3 4">
    <name type="scientific">Mesorhizobium australicum</name>
    <dbReference type="NCBI Taxonomy" id="536018"/>
    <lineage>
        <taxon>Bacteria</taxon>
        <taxon>Pseudomonadati</taxon>
        <taxon>Pseudomonadota</taxon>
        <taxon>Alphaproteobacteria</taxon>
        <taxon>Hyphomicrobiales</taxon>
        <taxon>Phyllobacteriaceae</taxon>
        <taxon>Mesorhizobium</taxon>
    </lineage>
</organism>
<dbReference type="PANTHER" id="PTHR24096:SF323">
    <property type="entry name" value="BLR3536 PROTEIN"/>
    <property type="match status" value="1"/>
</dbReference>
<dbReference type="AlphaFoldDB" id="A0A1X7PSW6"/>
<dbReference type="PROSITE" id="PS00455">
    <property type="entry name" value="AMP_BINDING"/>
    <property type="match status" value="1"/>
</dbReference>
<evidence type="ECO:0000313" key="3">
    <source>
        <dbReference type="EMBL" id="SMH54601.1"/>
    </source>
</evidence>
<proteinExistence type="predicted"/>
<dbReference type="InterPro" id="IPR020845">
    <property type="entry name" value="AMP-binding_CS"/>
</dbReference>
<dbReference type="EMBL" id="FXBL01000004">
    <property type="protein sequence ID" value="SMH54601.1"/>
    <property type="molecule type" value="Genomic_DNA"/>
</dbReference>
<dbReference type="InterPro" id="IPR045851">
    <property type="entry name" value="AMP-bd_C_sf"/>
</dbReference>
<dbReference type="InterPro" id="IPR025110">
    <property type="entry name" value="AMP-bd_C"/>
</dbReference>
<dbReference type="SUPFAM" id="SSF56801">
    <property type="entry name" value="Acetyl-CoA synthetase-like"/>
    <property type="match status" value="1"/>
</dbReference>